<proteinExistence type="predicted"/>
<dbReference type="InterPro" id="IPR010987">
    <property type="entry name" value="Glutathione-S-Trfase_C-like"/>
</dbReference>
<dbReference type="InterPro" id="IPR036282">
    <property type="entry name" value="Glutathione-S-Trfase_C_sf"/>
</dbReference>
<dbReference type="PANTHER" id="PTHR11571">
    <property type="entry name" value="GLUTATHIONE S-TRANSFERASE"/>
    <property type="match status" value="1"/>
</dbReference>
<evidence type="ECO:0000313" key="3">
    <source>
        <dbReference type="EMBL" id="GFR44337.1"/>
    </source>
</evidence>
<dbReference type="PROSITE" id="PS50404">
    <property type="entry name" value="GST_NTER"/>
    <property type="match status" value="1"/>
</dbReference>
<evidence type="ECO:0000313" key="4">
    <source>
        <dbReference type="Proteomes" id="UP001054857"/>
    </source>
</evidence>
<name>A0AAD3DPP2_9CHLO</name>
<dbReference type="Pfam" id="PF14497">
    <property type="entry name" value="GST_C_3"/>
    <property type="match status" value="1"/>
</dbReference>
<dbReference type="InterPro" id="IPR036249">
    <property type="entry name" value="Thioredoxin-like_sf"/>
</dbReference>
<dbReference type="InterPro" id="IPR040079">
    <property type="entry name" value="Glutathione_S-Trfase"/>
</dbReference>
<dbReference type="Proteomes" id="UP001054857">
    <property type="component" value="Unassembled WGS sequence"/>
</dbReference>
<evidence type="ECO:0000259" key="1">
    <source>
        <dbReference type="PROSITE" id="PS50404"/>
    </source>
</evidence>
<dbReference type="AlphaFoldDB" id="A0AAD3DPP2"/>
<keyword evidence="4" id="KW-1185">Reference proteome</keyword>
<dbReference type="Gene3D" id="1.20.1050.10">
    <property type="match status" value="1"/>
</dbReference>
<dbReference type="SFLD" id="SFLDG01205">
    <property type="entry name" value="AMPS.1"/>
    <property type="match status" value="1"/>
</dbReference>
<dbReference type="InterPro" id="IPR050213">
    <property type="entry name" value="GST_superfamily"/>
</dbReference>
<dbReference type="SUPFAM" id="SSF52833">
    <property type="entry name" value="Thioredoxin-like"/>
    <property type="match status" value="1"/>
</dbReference>
<evidence type="ECO:0008006" key="5">
    <source>
        <dbReference type="Google" id="ProtNLM"/>
    </source>
</evidence>
<dbReference type="PROSITE" id="PS50405">
    <property type="entry name" value="GST_CTER"/>
    <property type="match status" value="1"/>
</dbReference>
<dbReference type="EMBL" id="BMAR01000007">
    <property type="protein sequence ID" value="GFR44337.1"/>
    <property type="molecule type" value="Genomic_DNA"/>
</dbReference>
<dbReference type="GO" id="GO:0006749">
    <property type="term" value="P:glutathione metabolic process"/>
    <property type="evidence" value="ECO:0007669"/>
    <property type="project" value="TreeGrafter"/>
</dbReference>
<dbReference type="Gene3D" id="3.40.30.10">
    <property type="entry name" value="Glutaredoxin"/>
    <property type="match status" value="1"/>
</dbReference>
<sequence length="216" mass="23696">MSYKIHYFNAPGRAEVARLCLTFGGIPYEDVHYTGETFPEAKPKMPFGQVPVLELPDGRMLAQSGAIDRYVAKLAGLYPQDPLQAAFADQAVFLANEFLELLVTTMYLPTTEAKVSARQELLAGKGGEKLRLLNKLLEPVASGPAFIAGEQLCFADLTIFTMLSGLINGFLDGIPTTLLENYPALKAFRNKVASEPRVKAHYEKHSEGRATFKPDA</sequence>
<comment type="caution">
    <text evidence="3">The sequence shown here is derived from an EMBL/GenBank/DDBJ whole genome shotgun (WGS) entry which is preliminary data.</text>
</comment>
<dbReference type="SUPFAM" id="SSF47616">
    <property type="entry name" value="GST C-terminal domain-like"/>
    <property type="match status" value="1"/>
</dbReference>
<protein>
    <recommendedName>
        <fullName evidence="5">Glutathione S-transferase</fullName>
    </recommendedName>
</protein>
<dbReference type="Pfam" id="PF02798">
    <property type="entry name" value="GST_N"/>
    <property type="match status" value="1"/>
</dbReference>
<reference evidence="3 4" key="1">
    <citation type="journal article" date="2021" name="Sci. Rep.">
        <title>Genome sequencing of the multicellular alga Astrephomene provides insights into convergent evolution of germ-soma differentiation.</title>
        <authorList>
            <person name="Yamashita S."/>
            <person name="Yamamoto K."/>
            <person name="Matsuzaki R."/>
            <person name="Suzuki S."/>
            <person name="Yamaguchi H."/>
            <person name="Hirooka S."/>
            <person name="Minakuchi Y."/>
            <person name="Miyagishima S."/>
            <person name="Kawachi M."/>
            <person name="Toyoda A."/>
            <person name="Nozaki H."/>
        </authorList>
    </citation>
    <scope>NUCLEOTIDE SEQUENCE [LARGE SCALE GENOMIC DNA]</scope>
    <source>
        <strain evidence="3 4">NIES-4017</strain>
    </source>
</reference>
<evidence type="ECO:0000259" key="2">
    <source>
        <dbReference type="PROSITE" id="PS50405"/>
    </source>
</evidence>
<dbReference type="SFLD" id="SFLDG00363">
    <property type="entry name" value="AMPS_(cytGST):_Alpha-__Mu-__Pi"/>
    <property type="match status" value="1"/>
</dbReference>
<dbReference type="InterPro" id="IPR004045">
    <property type="entry name" value="Glutathione_S-Trfase_N"/>
</dbReference>
<dbReference type="InterPro" id="IPR004046">
    <property type="entry name" value="GST_C"/>
</dbReference>
<gene>
    <name evidence="3" type="ORF">Agub_g5553</name>
</gene>
<dbReference type="GO" id="GO:0004364">
    <property type="term" value="F:glutathione transferase activity"/>
    <property type="evidence" value="ECO:0007669"/>
    <property type="project" value="TreeGrafter"/>
</dbReference>
<accession>A0AAD3DPP2</accession>
<dbReference type="CDD" id="cd03192">
    <property type="entry name" value="GST_C_Sigma_like"/>
    <property type="match status" value="1"/>
</dbReference>
<dbReference type="CDD" id="cd03039">
    <property type="entry name" value="GST_N_Sigma_like"/>
    <property type="match status" value="1"/>
</dbReference>
<feature type="domain" description="GST N-terminal" evidence="1">
    <location>
        <begin position="1"/>
        <end position="79"/>
    </location>
</feature>
<organism evidence="3 4">
    <name type="scientific">Astrephomene gubernaculifera</name>
    <dbReference type="NCBI Taxonomy" id="47775"/>
    <lineage>
        <taxon>Eukaryota</taxon>
        <taxon>Viridiplantae</taxon>
        <taxon>Chlorophyta</taxon>
        <taxon>core chlorophytes</taxon>
        <taxon>Chlorophyceae</taxon>
        <taxon>CS clade</taxon>
        <taxon>Chlamydomonadales</taxon>
        <taxon>Astrephomenaceae</taxon>
        <taxon>Astrephomene</taxon>
    </lineage>
</organism>
<dbReference type="PANTHER" id="PTHR11571:SF150">
    <property type="entry name" value="GLUTATHIONE S-TRANSFERASE"/>
    <property type="match status" value="1"/>
</dbReference>
<feature type="domain" description="GST C-terminal" evidence="2">
    <location>
        <begin position="81"/>
        <end position="212"/>
    </location>
</feature>
<dbReference type="SFLD" id="SFLDS00019">
    <property type="entry name" value="Glutathione_Transferase_(cytos"/>
    <property type="match status" value="1"/>
</dbReference>